<comment type="caution">
    <text evidence="2">The sequence shown here is derived from an EMBL/GenBank/DDBJ whole genome shotgun (WGS) entry which is preliminary data.</text>
</comment>
<feature type="region of interest" description="Disordered" evidence="1">
    <location>
        <begin position="55"/>
        <end position="132"/>
    </location>
</feature>
<feature type="compositionally biased region" description="Basic and acidic residues" evidence="1">
    <location>
        <begin position="190"/>
        <end position="207"/>
    </location>
</feature>
<feature type="compositionally biased region" description="Low complexity" evidence="1">
    <location>
        <begin position="113"/>
        <end position="124"/>
    </location>
</feature>
<reference evidence="2" key="1">
    <citation type="submission" date="2023-03" db="EMBL/GenBank/DDBJ databases">
        <title>Massive genome expansion in bonnet fungi (Mycena s.s.) driven by repeated elements and novel gene families across ecological guilds.</title>
        <authorList>
            <consortium name="Lawrence Berkeley National Laboratory"/>
            <person name="Harder C.B."/>
            <person name="Miyauchi S."/>
            <person name="Viragh M."/>
            <person name="Kuo A."/>
            <person name="Thoen E."/>
            <person name="Andreopoulos B."/>
            <person name="Lu D."/>
            <person name="Skrede I."/>
            <person name="Drula E."/>
            <person name="Henrissat B."/>
            <person name="Morin E."/>
            <person name="Kohler A."/>
            <person name="Barry K."/>
            <person name="LaButti K."/>
            <person name="Morin E."/>
            <person name="Salamov A."/>
            <person name="Lipzen A."/>
            <person name="Mereny Z."/>
            <person name="Hegedus B."/>
            <person name="Baldrian P."/>
            <person name="Stursova M."/>
            <person name="Weitz H."/>
            <person name="Taylor A."/>
            <person name="Grigoriev I.V."/>
            <person name="Nagy L.G."/>
            <person name="Martin F."/>
            <person name="Kauserud H."/>
        </authorList>
    </citation>
    <scope>NUCLEOTIDE SEQUENCE</scope>
    <source>
        <strain evidence="2">CBHHK067</strain>
    </source>
</reference>
<evidence type="ECO:0000313" key="3">
    <source>
        <dbReference type="Proteomes" id="UP001221757"/>
    </source>
</evidence>
<keyword evidence="3" id="KW-1185">Reference proteome</keyword>
<feature type="compositionally biased region" description="Low complexity" evidence="1">
    <location>
        <begin position="78"/>
        <end position="87"/>
    </location>
</feature>
<accession>A0AAD7DJ01</accession>
<organism evidence="2 3">
    <name type="scientific">Mycena rosella</name>
    <name type="common">Pink bonnet</name>
    <name type="synonym">Agaricus rosellus</name>
    <dbReference type="NCBI Taxonomy" id="1033263"/>
    <lineage>
        <taxon>Eukaryota</taxon>
        <taxon>Fungi</taxon>
        <taxon>Dikarya</taxon>
        <taxon>Basidiomycota</taxon>
        <taxon>Agaricomycotina</taxon>
        <taxon>Agaricomycetes</taxon>
        <taxon>Agaricomycetidae</taxon>
        <taxon>Agaricales</taxon>
        <taxon>Marasmiineae</taxon>
        <taxon>Mycenaceae</taxon>
        <taxon>Mycena</taxon>
    </lineage>
</organism>
<protein>
    <submittedName>
        <fullName evidence="2">Uncharacterized protein</fullName>
    </submittedName>
</protein>
<feature type="region of interest" description="Disordered" evidence="1">
    <location>
        <begin position="1"/>
        <end position="21"/>
    </location>
</feature>
<dbReference type="EMBL" id="JARKIE010000055">
    <property type="protein sequence ID" value="KAJ7691986.1"/>
    <property type="molecule type" value="Genomic_DNA"/>
</dbReference>
<proteinExistence type="predicted"/>
<evidence type="ECO:0000313" key="2">
    <source>
        <dbReference type="EMBL" id="KAJ7691986.1"/>
    </source>
</evidence>
<feature type="compositionally biased region" description="Basic residues" evidence="1">
    <location>
        <begin position="1"/>
        <end position="10"/>
    </location>
</feature>
<dbReference type="Proteomes" id="UP001221757">
    <property type="component" value="Unassembled WGS sequence"/>
</dbReference>
<evidence type="ECO:0000256" key="1">
    <source>
        <dbReference type="SAM" id="MobiDB-lite"/>
    </source>
</evidence>
<name>A0AAD7DJ01_MYCRO</name>
<dbReference type="AlphaFoldDB" id="A0AAD7DJ01"/>
<feature type="compositionally biased region" description="Acidic residues" evidence="1">
    <location>
        <begin position="157"/>
        <end position="187"/>
    </location>
</feature>
<feature type="region of interest" description="Disordered" evidence="1">
    <location>
        <begin position="150"/>
        <end position="207"/>
    </location>
</feature>
<gene>
    <name evidence="2" type="ORF">B0H17DRAFT_1200822</name>
</gene>
<sequence>MACSAAKRKAAASVPGSVPQGYPPYGAYGYGGWPGYTGGPGGYPHAHAIATAAAQPQDNVGEKNTAENVGSATLDGEAGVAAPAASAISLQRALSPPTVPTAQAGSLGAENESSLSRISTTTTSEGHSAPDMAEIDPALRPIQDSASASIALSSTGDESDSNEEKNDEDEMDVDDNEEDDNGEDSSENDSPCKGKEKGKAGRKGKSDRICAGNAAHGYVAGVKKGNADIDIFRRKPLPKMHPKPGSRFNKVMPDIIARCERLAQETGCYLMIAAANRGASSAPFHWVSSAIRQEARTEAAEILNIFQTTVGAIKRARQAEAVALMKGLIKMEAEKAELEISEGKARLALAESTTQVALQARIIAELQEKLSGRSTDGAVPGEADTSA</sequence>